<feature type="transmembrane region" description="Helical" evidence="15">
    <location>
        <begin position="126"/>
        <end position="143"/>
    </location>
</feature>
<dbReference type="CDD" id="cd17546">
    <property type="entry name" value="REC_hyHK_CKI1_RcsC-like"/>
    <property type="match status" value="1"/>
</dbReference>
<dbReference type="EC" id="2.7.13.3" evidence="3"/>
<keyword evidence="5" id="KW-0808">Transferase</keyword>
<evidence type="ECO:0000259" key="18">
    <source>
        <dbReference type="PROSITE" id="PS50112"/>
    </source>
</evidence>
<dbReference type="InterPro" id="IPR001789">
    <property type="entry name" value="Sig_transdc_resp-reg_receiver"/>
</dbReference>
<dbReference type="FunFam" id="1.10.287.130:FF:000004">
    <property type="entry name" value="Ethylene receptor 1"/>
    <property type="match status" value="1"/>
</dbReference>
<evidence type="ECO:0000256" key="11">
    <source>
        <dbReference type="ARBA" id="ARBA00023012"/>
    </source>
</evidence>
<feature type="transmembrane region" description="Helical" evidence="15">
    <location>
        <begin position="101"/>
        <end position="120"/>
    </location>
</feature>
<evidence type="ECO:0000256" key="13">
    <source>
        <dbReference type="PROSITE-ProRule" id="PRU00169"/>
    </source>
</evidence>
<evidence type="ECO:0000313" key="20">
    <source>
        <dbReference type="EMBL" id="MCV6823013.1"/>
    </source>
</evidence>
<dbReference type="SMART" id="SM00448">
    <property type="entry name" value="REC"/>
    <property type="match status" value="1"/>
</dbReference>
<dbReference type="PROSITE" id="PS50113">
    <property type="entry name" value="PAC"/>
    <property type="match status" value="1"/>
</dbReference>
<dbReference type="PROSITE" id="PS50109">
    <property type="entry name" value="HIS_KIN"/>
    <property type="match status" value="1"/>
</dbReference>
<dbReference type="FunFam" id="3.30.565.10:FF:000010">
    <property type="entry name" value="Sensor histidine kinase RcsC"/>
    <property type="match status" value="1"/>
</dbReference>
<dbReference type="GO" id="GO:0005524">
    <property type="term" value="F:ATP binding"/>
    <property type="evidence" value="ECO:0007669"/>
    <property type="project" value="UniProtKB-KW"/>
</dbReference>
<protein>
    <recommendedName>
        <fullName evidence="3">histidine kinase</fullName>
        <ecNumber evidence="3">2.7.13.3</ecNumber>
    </recommendedName>
</protein>
<sequence>MYSNVRRTRLQSELDSFETRNSTEGLLLRYARGRVRQIGNRQILALVGGVAIASLYDFELGVALALLSLFGDLIECTYLFRISKTGIKPNGLKRAQVISTTLAGIQGLCVSLIVWTLWNLGEAGELHFFAMAILLGAGINSGLVTPFHRYAGLVRVVTFLALGIWLTFSELPSPQGTYKEVYDALAFALLLYLAYVFVQFSNVSFARRQSYERKLLEQKNAVERMHAELREESQRARNLALVAKHANDSVIISDADRRIEWVNPAFSEVTGYGSSEAIGKTLGQLLNGSNTSMEAVDEIKNAIEQKRSIRTEIINYTKSGREIWIETNITPLTTPDGELDKIISVERDITETKKRERELALARIEAEDNAKSKANFLATMSHEIRTPLNGIIGMAELLSRAPISNEQQDYASTILSSGEALLQIINDVLDLSKHEAKGITLVAEPFSVPDCVQSAVKLLEPLAQSKGLEYELNLPTSPLPHLIGDAGRLRQIVLNLVGNAIKFTSEGHVKIALSTKALADRQRVVLEVCDTGIGIAPEARQRIFETFTQAEGDTPHKYGGTGLGLTISQNLARQMGGEISVESKVGKGSVFKLALELDIAETQTQSKALSASKKIKITCLSNKKILVADDNKTNRLLLNKMLGPHAAHIEFAVDGEEAVNLFKKHEPDLILMDISMPKKNGLEATKCIRELEKHRSATTVVIALTANAFETDREECLRAGMNGFMTKPFKLADLAENVAEHMREN</sequence>
<dbReference type="InterPro" id="IPR004358">
    <property type="entry name" value="Sig_transdc_His_kin-like_C"/>
</dbReference>
<dbReference type="GO" id="GO:0016020">
    <property type="term" value="C:membrane"/>
    <property type="evidence" value="ECO:0007669"/>
    <property type="project" value="UniProtKB-SubCell"/>
</dbReference>
<feature type="transmembrane region" description="Helical" evidence="15">
    <location>
        <begin position="62"/>
        <end position="80"/>
    </location>
</feature>
<dbReference type="Gene3D" id="3.30.565.10">
    <property type="entry name" value="Histidine kinase-like ATPase, C-terminal domain"/>
    <property type="match status" value="1"/>
</dbReference>
<keyword evidence="7" id="KW-0547">Nucleotide-binding</keyword>
<evidence type="ECO:0000256" key="8">
    <source>
        <dbReference type="ARBA" id="ARBA00022777"/>
    </source>
</evidence>
<dbReference type="InterPro" id="IPR011006">
    <property type="entry name" value="CheY-like_superfamily"/>
</dbReference>
<keyword evidence="10 15" id="KW-1133">Transmembrane helix</keyword>
<comment type="caution">
    <text evidence="20">The sequence shown here is derived from an EMBL/GenBank/DDBJ whole genome shotgun (WGS) entry which is preliminary data.</text>
</comment>
<dbReference type="InterPro" id="IPR036097">
    <property type="entry name" value="HisK_dim/P_sf"/>
</dbReference>
<feature type="domain" description="PAC" evidence="19">
    <location>
        <begin position="307"/>
        <end position="361"/>
    </location>
</feature>
<dbReference type="SMART" id="SM00387">
    <property type="entry name" value="HATPase_c"/>
    <property type="match status" value="1"/>
</dbReference>
<dbReference type="Proteomes" id="UP001208041">
    <property type="component" value="Unassembled WGS sequence"/>
</dbReference>
<dbReference type="RefSeq" id="WP_263951841.1">
    <property type="nucleotide sequence ID" value="NZ_JAOYFC010000001.1"/>
</dbReference>
<gene>
    <name evidence="20" type="ORF">OH136_00475</name>
</gene>
<keyword evidence="6 15" id="KW-0812">Transmembrane</keyword>
<evidence type="ECO:0000256" key="7">
    <source>
        <dbReference type="ARBA" id="ARBA00022741"/>
    </source>
</evidence>
<keyword evidence="21" id="KW-1185">Reference proteome</keyword>
<evidence type="ECO:0000256" key="5">
    <source>
        <dbReference type="ARBA" id="ARBA00022679"/>
    </source>
</evidence>
<keyword evidence="8" id="KW-0418">Kinase</keyword>
<dbReference type="Gene3D" id="3.30.450.20">
    <property type="entry name" value="PAS domain"/>
    <property type="match status" value="1"/>
</dbReference>
<evidence type="ECO:0000256" key="15">
    <source>
        <dbReference type="SAM" id="Phobius"/>
    </source>
</evidence>
<dbReference type="AlphaFoldDB" id="A0AAE3IY37"/>
<dbReference type="InterPro" id="IPR035965">
    <property type="entry name" value="PAS-like_dom_sf"/>
</dbReference>
<keyword evidence="11" id="KW-0902">Two-component regulatory system</keyword>
<evidence type="ECO:0000259" key="17">
    <source>
        <dbReference type="PROSITE" id="PS50110"/>
    </source>
</evidence>
<comment type="subcellular location">
    <subcellularLocation>
        <location evidence="2">Membrane</location>
    </subcellularLocation>
</comment>
<evidence type="ECO:0000256" key="3">
    <source>
        <dbReference type="ARBA" id="ARBA00012438"/>
    </source>
</evidence>
<feature type="transmembrane region" description="Helical" evidence="15">
    <location>
        <begin position="150"/>
        <end position="168"/>
    </location>
</feature>
<proteinExistence type="predicted"/>
<dbReference type="PANTHER" id="PTHR45339">
    <property type="entry name" value="HYBRID SIGNAL TRANSDUCTION HISTIDINE KINASE J"/>
    <property type="match status" value="1"/>
</dbReference>
<dbReference type="PROSITE" id="PS50112">
    <property type="entry name" value="PAS"/>
    <property type="match status" value="1"/>
</dbReference>
<dbReference type="Pfam" id="PF00512">
    <property type="entry name" value="HisKA"/>
    <property type="match status" value="1"/>
</dbReference>
<dbReference type="GO" id="GO:0000155">
    <property type="term" value="F:phosphorelay sensor kinase activity"/>
    <property type="evidence" value="ECO:0007669"/>
    <property type="project" value="InterPro"/>
</dbReference>
<dbReference type="SMART" id="SM00388">
    <property type="entry name" value="HisKA"/>
    <property type="match status" value="1"/>
</dbReference>
<dbReference type="Pfam" id="PF00072">
    <property type="entry name" value="Response_reg"/>
    <property type="match status" value="1"/>
</dbReference>
<evidence type="ECO:0000256" key="1">
    <source>
        <dbReference type="ARBA" id="ARBA00000085"/>
    </source>
</evidence>
<dbReference type="InterPro" id="IPR000014">
    <property type="entry name" value="PAS"/>
</dbReference>
<dbReference type="Pfam" id="PF02518">
    <property type="entry name" value="HATPase_c"/>
    <property type="match status" value="1"/>
</dbReference>
<dbReference type="SMART" id="SM00091">
    <property type="entry name" value="PAS"/>
    <property type="match status" value="1"/>
</dbReference>
<feature type="transmembrane region" description="Helical" evidence="15">
    <location>
        <begin position="38"/>
        <end position="56"/>
    </location>
</feature>
<feature type="coiled-coil region" evidence="14">
    <location>
        <begin position="208"/>
        <end position="239"/>
    </location>
</feature>
<dbReference type="PROSITE" id="PS50110">
    <property type="entry name" value="RESPONSE_REGULATORY"/>
    <property type="match status" value="1"/>
</dbReference>
<dbReference type="Gene3D" id="3.40.50.2300">
    <property type="match status" value="1"/>
</dbReference>
<feature type="domain" description="Histidine kinase" evidence="16">
    <location>
        <begin position="379"/>
        <end position="599"/>
    </location>
</feature>
<comment type="catalytic activity">
    <reaction evidence="1">
        <text>ATP + protein L-histidine = ADP + protein N-phospho-L-histidine.</text>
        <dbReference type="EC" id="2.7.13.3"/>
    </reaction>
</comment>
<dbReference type="SMART" id="SM00086">
    <property type="entry name" value="PAC"/>
    <property type="match status" value="1"/>
</dbReference>
<dbReference type="CDD" id="cd16922">
    <property type="entry name" value="HATPase_EvgS-ArcB-TorS-like"/>
    <property type="match status" value="1"/>
</dbReference>
<dbReference type="SUPFAM" id="SSF47384">
    <property type="entry name" value="Homodimeric domain of signal transducing histidine kinase"/>
    <property type="match status" value="1"/>
</dbReference>
<dbReference type="CDD" id="cd00082">
    <property type="entry name" value="HisKA"/>
    <property type="match status" value="1"/>
</dbReference>
<evidence type="ECO:0000256" key="12">
    <source>
        <dbReference type="ARBA" id="ARBA00023136"/>
    </source>
</evidence>
<dbReference type="CDD" id="cd00130">
    <property type="entry name" value="PAS"/>
    <property type="match status" value="1"/>
</dbReference>
<dbReference type="InterPro" id="IPR036890">
    <property type="entry name" value="HATPase_C_sf"/>
</dbReference>
<keyword evidence="4 13" id="KW-0597">Phosphoprotein</keyword>
<dbReference type="PANTHER" id="PTHR45339:SF1">
    <property type="entry name" value="HYBRID SIGNAL TRANSDUCTION HISTIDINE KINASE J"/>
    <property type="match status" value="1"/>
</dbReference>
<evidence type="ECO:0000256" key="4">
    <source>
        <dbReference type="ARBA" id="ARBA00022553"/>
    </source>
</evidence>
<evidence type="ECO:0000259" key="16">
    <source>
        <dbReference type="PROSITE" id="PS50109"/>
    </source>
</evidence>
<keyword evidence="14" id="KW-0175">Coiled coil</keyword>
<dbReference type="EMBL" id="JAOYFC010000001">
    <property type="protein sequence ID" value="MCV6823013.1"/>
    <property type="molecule type" value="Genomic_DNA"/>
</dbReference>
<evidence type="ECO:0000313" key="21">
    <source>
        <dbReference type="Proteomes" id="UP001208041"/>
    </source>
</evidence>
<evidence type="ECO:0000256" key="6">
    <source>
        <dbReference type="ARBA" id="ARBA00022692"/>
    </source>
</evidence>
<dbReference type="InterPro" id="IPR005467">
    <property type="entry name" value="His_kinase_dom"/>
</dbReference>
<keyword evidence="12 15" id="KW-0472">Membrane</keyword>
<dbReference type="Pfam" id="PF13426">
    <property type="entry name" value="PAS_9"/>
    <property type="match status" value="1"/>
</dbReference>
<keyword evidence="9 20" id="KW-0067">ATP-binding</keyword>
<evidence type="ECO:0000256" key="2">
    <source>
        <dbReference type="ARBA" id="ARBA00004370"/>
    </source>
</evidence>
<dbReference type="Gene3D" id="1.10.287.130">
    <property type="match status" value="1"/>
</dbReference>
<name>A0AAE3IY37_9RHOB</name>
<dbReference type="InterPro" id="IPR001610">
    <property type="entry name" value="PAC"/>
</dbReference>
<reference evidence="20" key="1">
    <citation type="submission" date="2022-10" db="EMBL/GenBank/DDBJ databases">
        <authorList>
            <person name="Yue Y."/>
        </authorList>
    </citation>
    <scope>NUCLEOTIDE SEQUENCE</scope>
    <source>
        <strain evidence="20">Z654</strain>
    </source>
</reference>
<feature type="domain" description="Response regulatory" evidence="17">
    <location>
        <begin position="624"/>
        <end position="742"/>
    </location>
</feature>
<dbReference type="SUPFAM" id="SSF55785">
    <property type="entry name" value="PYP-like sensor domain (PAS domain)"/>
    <property type="match status" value="1"/>
</dbReference>
<dbReference type="InterPro" id="IPR000700">
    <property type="entry name" value="PAS-assoc_C"/>
</dbReference>
<evidence type="ECO:0000259" key="19">
    <source>
        <dbReference type="PROSITE" id="PS50113"/>
    </source>
</evidence>
<feature type="modified residue" description="4-aspartylphosphate" evidence="13">
    <location>
        <position position="673"/>
    </location>
</feature>
<dbReference type="InterPro" id="IPR003594">
    <property type="entry name" value="HATPase_dom"/>
</dbReference>
<organism evidence="20 21">
    <name type="scientific">Halocynthiibacter halioticoli</name>
    <dbReference type="NCBI Taxonomy" id="2986804"/>
    <lineage>
        <taxon>Bacteria</taxon>
        <taxon>Pseudomonadati</taxon>
        <taxon>Pseudomonadota</taxon>
        <taxon>Alphaproteobacteria</taxon>
        <taxon>Rhodobacterales</taxon>
        <taxon>Paracoccaceae</taxon>
        <taxon>Halocynthiibacter</taxon>
    </lineage>
</organism>
<evidence type="ECO:0000256" key="10">
    <source>
        <dbReference type="ARBA" id="ARBA00022989"/>
    </source>
</evidence>
<dbReference type="PRINTS" id="PR00344">
    <property type="entry name" value="BCTRLSENSOR"/>
</dbReference>
<feature type="domain" description="PAS" evidence="18">
    <location>
        <begin position="235"/>
        <end position="306"/>
    </location>
</feature>
<evidence type="ECO:0000256" key="9">
    <source>
        <dbReference type="ARBA" id="ARBA00022840"/>
    </source>
</evidence>
<dbReference type="InterPro" id="IPR003661">
    <property type="entry name" value="HisK_dim/P_dom"/>
</dbReference>
<dbReference type="NCBIfam" id="TIGR00229">
    <property type="entry name" value="sensory_box"/>
    <property type="match status" value="1"/>
</dbReference>
<dbReference type="SUPFAM" id="SSF52172">
    <property type="entry name" value="CheY-like"/>
    <property type="match status" value="1"/>
</dbReference>
<accession>A0AAE3IY37</accession>
<evidence type="ECO:0000256" key="14">
    <source>
        <dbReference type="SAM" id="Coils"/>
    </source>
</evidence>
<feature type="transmembrane region" description="Helical" evidence="15">
    <location>
        <begin position="184"/>
        <end position="205"/>
    </location>
</feature>
<dbReference type="SUPFAM" id="SSF55874">
    <property type="entry name" value="ATPase domain of HSP90 chaperone/DNA topoisomerase II/histidine kinase"/>
    <property type="match status" value="1"/>
</dbReference>